<feature type="region of interest" description="Disordered" evidence="6">
    <location>
        <begin position="468"/>
        <end position="588"/>
    </location>
</feature>
<organism evidence="8 9">
    <name type="scientific">Olsenella uli (strain ATCC 49627 / DSM 7084 / CCUG 31166 / CIP 109912 / JCM 12494 / LMG 11480 / NCIMB 702895 / VPI D76D-27C)</name>
    <name type="common">Lactobacillus uli</name>
    <dbReference type="NCBI Taxonomy" id="633147"/>
    <lineage>
        <taxon>Bacteria</taxon>
        <taxon>Bacillati</taxon>
        <taxon>Actinomycetota</taxon>
        <taxon>Coriobacteriia</taxon>
        <taxon>Coriobacteriales</taxon>
        <taxon>Atopobiaceae</taxon>
        <taxon>Olsenella</taxon>
    </lineage>
</organism>
<feature type="region of interest" description="Disordered" evidence="6">
    <location>
        <begin position="1"/>
        <end position="72"/>
    </location>
</feature>
<evidence type="ECO:0008006" key="10">
    <source>
        <dbReference type="Google" id="ProtNLM"/>
    </source>
</evidence>
<feature type="transmembrane region" description="Helical" evidence="7">
    <location>
        <begin position="246"/>
        <end position="270"/>
    </location>
</feature>
<dbReference type="AlphaFoldDB" id="E1QW59"/>
<keyword evidence="5 7" id="KW-0472">Membrane</keyword>
<dbReference type="PANTHER" id="PTHR37693">
    <property type="entry name" value="PHOSPHATIDYLGLYCEROL LYSYLTRANSFERASE"/>
    <property type="match status" value="1"/>
</dbReference>
<feature type="compositionally biased region" description="Gly residues" evidence="6">
    <location>
        <begin position="471"/>
        <end position="481"/>
    </location>
</feature>
<evidence type="ECO:0000313" key="8">
    <source>
        <dbReference type="EMBL" id="ADK68362.1"/>
    </source>
</evidence>
<dbReference type="eggNOG" id="COG0392">
    <property type="taxonomic scope" value="Bacteria"/>
</dbReference>
<feature type="transmembrane region" description="Helical" evidence="7">
    <location>
        <begin position="384"/>
        <end position="403"/>
    </location>
</feature>
<sequence>MSQSADSKGRKNAPVSSGTGALGSENASRSVRASGTTPPSGPAGVLQPTGAAGSTDSAKPSKPAKSPKTAKVSVRVSASASVPASQVEAERESMGTVRKSLLFLAAVGVAYAAYLIISGQIDEFLSAMGGIDRGWVVAAALCYVVYYAFGVSAYVMAVISDPTSPVGIRDLMSVEASGIFFGNLTPNGAGGAPSQIFRLTRAGLSMGGAGALQYTRFIVYEAGEGIFAALMLLFRWQYFLDTYGNVVLVGALLFGFKVVEVAGLLVVCLWPHFITRVGNALLRFLRARGWLSEKSHDHWHEVVNSEVNDFSAGFRAASKNVAEMIATLVVTLIQLGCLYALPYFVLRAFGQPADLITCLACGSMLELLTSAIPLPGGTGGAEGGFAFLFAPMFGSSITAGYVVWRMVEYFLPVLVAVPLLGLRSHGGPSIHVRWKRLRSRLAGVRRDVFHGRAASRVGGRVGGRIATLTGGRIGSRSGGRTDGVSVRMSRSGKVRISGKGMPSGSVAPASGAVPAGSVASAGGAGTPPQVARPASGAGMRPAQTGVRPAQAPRSAQMLQPSQASQPSRPVAEKPPKSGKKKLRIIVEE</sequence>
<dbReference type="RefSeq" id="WP_013252114.1">
    <property type="nucleotide sequence ID" value="NC_014363.1"/>
</dbReference>
<gene>
    <name evidence="8" type="ordered locus">Olsu_1256</name>
</gene>
<dbReference type="STRING" id="633147.Olsu_1256"/>
<dbReference type="KEGG" id="ols:Olsu_1256"/>
<dbReference type="EMBL" id="CP002106">
    <property type="protein sequence ID" value="ADK68362.1"/>
    <property type="molecule type" value="Genomic_DNA"/>
</dbReference>
<accession>E1QW59</accession>
<evidence type="ECO:0000256" key="6">
    <source>
        <dbReference type="SAM" id="MobiDB-lite"/>
    </source>
</evidence>
<evidence type="ECO:0000256" key="2">
    <source>
        <dbReference type="ARBA" id="ARBA00022475"/>
    </source>
</evidence>
<feature type="compositionally biased region" description="Polar residues" evidence="6">
    <location>
        <begin position="14"/>
        <end position="38"/>
    </location>
</feature>
<evidence type="ECO:0000313" key="9">
    <source>
        <dbReference type="Proteomes" id="UP000000333"/>
    </source>
</evidence>
<evidence type="ECO:0000256" key="4">
    <source>
        <dbReference type="ARBA" id="ARBA00022989"/>
    </source>
</evidence>
<feature type="compositionally biased region" description="Low complexity" evidence="6">
    <location>
        <begin position="502"/>
        <end position="521"/>
    </location>
</feature>
<dbReference type="GeneID" id="78513223"/>
<comment type="subcellular location">
    <subcellularLocation>
        <location evidence="1">Cell membrane</location>
        <topology evidence="1">Multi-pass membrane protein</topology>
    </subcellularLocation>
</comment>
<evidence type="ECO:0000256" key="1">
    <source>
        <dbReference type="ARBA" id="ARBA00004651"/>
    </source>
</evidence>
<keyword evidence="3 7" id="KW-0812">Transmembrane</keyword>
<dbReference type="PATRIC" id="fig|633147.7.peg.276"/>
<feature type="transmembrane region" description="Helical" evidence="7">
    <location>
        <begin position="217"/>
        <end position="234"/>
    </location>
</feature>
<proteinExistence type="predicted"/>
<dbReference type="Pfam" id="PF03706">
    <property type="entry name" value="LPG_synthase_TM"/>
    <property type="match status" value="1"/>
</dbReference>
<keyword evidence="9" id="KW-1185">Reference proteome</keyword>
<feature type="compositionally biased region" description="Polar residues" evidence="6">
    <location>
        <begin position="556"/>
        <end position="567"/>
    </location>
</feature>
<feature type="compositionally biased region" description="Basic residues" evidence="6">
    <location>
        <begin position="576"/>
        <end position="588"/>
    </location>
</feature>
<dbReference type="PANTHER" id="PTHR37693:SF1">
    <property type="entry name" value="INTEGRAL MEMBRANE PROTEIN"/>
    <property type="match status" value="1"/>
</dbReference>
<feature type="transmembrane region" description="Helical" evidence="7">
    <location>
        <begin position="133"/>
        <end position="159"/>
    </location>
</feature>
<evidence type="ECO:0000256" key="5">
    <source>
        <dbReference type="ARBA" id="ARBA00023136"/>
    </source>
</evidence>
<evidence type="ECO:0000256" key="3">
    <source>
        <dbReference type="ARBA" id="ARBA00022692"/>
    </source>
</evidence>
<protein>
    <recommendedName>
        <fullName evidence="10">Integral membrane protein</fullName>
    </recommendedName>
</protein>
<dbReference type="HOGENOM" id="CLU_463695_0_0_11"/>
<keyword evidence="2" id="KW-1003">Cell membrane</keyword>
<reference evidence="8 9" key="1">
    <citation type="journal article" date="2010" name="Stand. Genomic Sci.">
        <title>Complete genome sequence of Olsenella uli type strain (VPI D76D-27C).</title>
        <authorList>
            <person name="Goker M."/>
            <person name="Held B."/>
            <person name="Lucas S."/>
            <person name="Nolan M."/>
            <person name="Yasawong M."/>
            <person name="Glavina Del Rio T."/>
            <person name="Tice H."/>
            <person name="Cheng J.F."/>
            <person name="Bruce D."/>
            <person name="Detter J.C."/>
            <person name="Tapia R."/>
            <person name="Han C."/>
            <person name="Goodwin L."/>
            <person name="Pitluck S."/>
            <person name="Liolios K."/>
            <person name="Ivanova N."/>
            <person name="Mavromatis K."/>
            <person name="Mikhailova N."/>
            <person name="Pati A."/>
            <person name="Chen A."/>
            <person name="Palaniappan K."/>
            <person name="Land M."/>
            <person name="Hauser L."/>
            <person name="Chang Y.J."/>
            <person name="Jeffries C.D."/>
            <person name="Rohde M."/>
            <person name="Sikorski J."/>
            <person name="Pukall R."/>
            <person name="Woyke T."/>
            <person name="Bristow J."/>
            <person name="Eisen J.A."/>
            <person name="Markowitz V."/>
            <person name="Hugenholtz P."/>
            <person name="Kyrpides N.C."/>
            <person name="Klenk H.P."/>
            <person name="Lapidus A."/>
        </authorList>
    </citation>
    <scope>NUCLEOTIDE SEQUENCE [LARGE SCALE GENOMIC DNA]</scope>
    <source>
        <strain evidence="9">ATCC 49627 / DSM 7084 / CIP 109912 / JCM 12494 / NCIMB 702895 / VPI D76D-27C</strain>
    </source>
</reference>
<dbReference type="Proteomes" id="UP000000333">
    <property type="component" value="Chromosome"/>
</dbReference>
<feature type="compositionally biased region" description="Low complexity" evidence="6">
    <location>
        <begin position="57"/>
        <end position="72"/>
    </location>
</feature>
<dbReference type="NCBIfam" id="TIGR00374">
    <property type="entry name" value="flippase-like domain"/>
    <property type="match status" value="1"/>
</dbReference>
<dbReference type="GO" id="GO:0005886">
    <property type="term" value="C:plasma membrane"/>
    <property type="evidence" value="ECO:0007669"/>
    <property type="project" value="UniProtKB-SubCell"/>
</dbReference>
<dbReference type="InterPro" id="IPR022791">
    <property type="entry name" value="L-PG_synthase/AglD"/>
</dbReference>
<feature type="transmembrane region" description="Helical" evidence="7">
    <location>
        <begin position="325"/>
        <end position="346"/>
    </location>
</feature>
<keyword evidence="4 7" id="KW-1133">Transmembrane helix</keyword>
<feature type="transmembrane region" description="Helical" evidence="7">
    <location>
        <begin position="101"/>
        <end position="121"/>
    </location>
</feature>
<evidence type="ECO:0000256" key="7">
    <source>
        <dbReference type="SAM" id="Phobius"/>
    </source>
</evidence>
<name>E1QW59_OLSUV</name>